<dbReference type="eggNOG" id="ENOG5031K8X">
    <property type="taxonomic scope" value="Bacteria"/>
</dbReference>
<organism evidence="1 2">
    <name type="scientific">Streptomyces mobaraensis (strain ATCC 29032 / DSM 40847 / JCM 4168 / NBRC 13819 / NCIMB 11159 / IPCR 16-22)</name>
    <dbReference type="NCBI Taxonomy" id="1223523"/>
    <lineage>
        <taxon>Bacteria</taxon>
        <taxon>Bacillati</taxon>
        <taxon>Actinomycetota</taxon>
        <taxon>Actinomycetes</taxon>
        <taxon>Kitasatosporales</taxon>
        <taxon>Streptomycetaceae</taxon>
        <taxon>Streptomyces</taxon>
    </lineage>
</organism>
<gene>
    <name evidence="1" type="ORF">H340_03259</name>
</gene>
<dbReference type="Proteomes" id="UP000011740">
    <property type="component" value="Unassembled WGS sequence"/>
</dbReference>
<sequence>MTLMTPPPGLPLSLPPLPPLGTAGDALRAARTCGCPPASGPVTPHHLAAVLGHACGPGPFEARPGTSPGLAHAHVPRPLLAAGDDAPVPRGRYAYDPVAHALVPGAGALPESGAGLVLHLPGDDTGERAARAALVAAACGLCTRQSGAGPGTLLLHGGPAAPPPAAAGAGLDAVLADLPTGPPAHLRTGAAVTREKLVRVLAAAGVRAPYRVTVRDVAGLEAGLYGPVTDGPEPVRPGDTASLAYVLTRSGPAAVAALADAPVTVHLLGELPLRAAEALRLRVAAHETGLTAWCDDRPTPAAAALLRVEPGEGAVACHVTLGHAAPEPRLRVPVLVPGALS</sequence>
<comment type="caution">
    <text evidence="1">The sequence shown here is derived from an EMBL/GenBank/DDBJ whole genome shotgun (WGS) entry which is preliminary data.</text>
</comment>
<dbReference type="STRING" id="1223523.H340_03259"/>
<evidence type="ECO:0000313" key="1">
    <source>
        <dbReference type="EMBL" id="EMF02007.1"/>
    </source>
</evidence>
<reference evidence="1 2" key="1">
    <citation type="journal article" date="2013" name="Genome Announc.">
        <title>Whole-Genome Shotgun Assembly and Analysis of the Genome of Streptomyces mobaraensis DSM 40847, a Strain for Industrial Production of Microbial Transglutaminase.</title>
        <authorList>
            <person name="Yang H."/>
            <person name="He T."/>
            <person name="Wu W."/>
            <person name="Zhu W."/>
            <person name="Lu B."/>
            <person name="Sun W."/>
        </authorList>
    </citation>
    <scope>NUCLEOTIDE SEQUENCE [LARGE SCALE GENOMIC DNA]</scope>
    <source>
        <strain evidence="1 2">DSM 40847</strain>
    </source>
</reference>
<evidence type="ECO:0000313" key="2">
    <source>
        <dbReference type="Proteomes" id="UP000011740"/>
    </source>
</evidence>
<dbReference type="EMBL" id="AORZ01000005">
    <property type="protein sequence ID" value="EMF02007.1"/>
    <property type="molecule type" value="Genomic_DNA"/>
</dbReference>
<name>M3CD64_STRM1</name>
<proteinExistence type="predicted"/>
<dbReference type="PATRIC" id="fig|1223523.3.peg.667"/>
<dbReference type="AlphaFoldDB" id="M3CD64"/>
<accession>M3CD64</accession>
<protein>
    <submittedName>
        <fullName evidence="1">Uncharacterized protein</fullName>
    </submittedName>
</protein>